<evidence type="ECO:0000256" key="2">
    <source>
        <dbReference type="SAM" id="Phobius"/>
    </source>
</evidence>
<feature type="transmembrane region" description="Helical" evidence="2">
    <location>
        <begin position="221"/>
        <end position="240"/>
    </location>
</feature>
<proteinExistence type="predicted"/>
<dbReference type="AlphaFoldDB" id="A0A0N9I026"/>
<dbReference type="EMBL" id="CP012752">
    <property type="protein sequence ID" value="ALG09169.1"/>
    <property type="molecule type" value="Genomic_DNA"/>
</dbReference>
<keyword evidence="2" id="KW-0812">Transmembrane</keyword>
<feature type="transmembrane region" description="Helical" evidence="2">
    <location>
        <begin position="316"/>
        <end position="335"/>
    </location>
</feature>
<dbReference type="Proteomes" id="UP000063699">
    <property type="component" value="Chromosome"/>
</dbReference>
<evidence type="ECO:0000313" key="4">
    <source>
        <dbReference type="EMBL" id="ALG09169.1"/>
    </source>
</evidence>
<feature type="transmembrane region" description="Helical" evidence="2">
    <location>
        <begin position="189"/>
        <end position="209"/>
    </location>
</feature>
<dbReference type="GO" id="GO:0016747">
    <property type="term" value="F:acyltransferase activity, transferring groups other than amino-acyl groups"/>
    <property type="evidence" value="ECO:0007669"/>
    <property type="project" value="InterPro"/>
</dbReference>
<organism evidence="4 5">
    <name type="scientific">Kibdelosporangium phytohabitans</name>
    <dbReference type="NCBI Taxonomy" id="860235"/>
    <lineage>
        <taxon>Bacteria</taxon>
        <taxon>Bacillati</taxon>
        <taxon>Actinomycetota</taxon>
        <taxon>Actinomycetes</taxon>
        <taxon>Pseudonocardiales</taxon>
        <taxon>Pseudonocardiaceae</taxon>
        <taxon>Kibdelosporangium</taxon>
    </lineage>
</organism>
<dbReference type="KEGG" id="kphy:AOZ06_21640"/>
<name>A0A0N9I026_9PSEU</name>
<dbReference type="STRING" id="860235.AOZ06_21640"/>
<feature type="transmembrane region" description="Helical" evidence="2">
    <location>
        <begin position="246"/>
        <end position="266"/>
    </location>
</feature>
<feature type="domain" description="Acyltransferase 3" evidence="3">
    <location>
        <begin position="1"/>
        <end position="331"/>
    </location>
</feature>
<keyword evidence="5" id="KW-1185">Reference proteome</keyword>
<feature type="transmembrane region" description="Helical" evidence="2">
    <location>
        <begin position="151"/>
        <end position="169"/>
    </location>
</feature>
<feature type="compositionally biased region" description="Basic and acidic residues" evidence="1">
    <location>
        <begin position="351"/>
        <end position="364"/>
    </location>
</feature>
<dbReference type="InterPro" id="IPR050879">
    <property type="entry name" value="Acyltransferase_3"/>
</dbReference>
<protein>
    <recommendedName>
        <fullName evidence="3">Acyltransferase 3 domain-containing protein</fullName>
    </recommendedName>
</protein>
<reference evidence="4 5" key="1">
    <citation type="submission" date="2015-07" db="EMBL/GenBank/DDBJ databases">
        <title>Genome sequencing of Kibdelosporangium phytohabitans.</title>
        <authorList>
            <person name="Qin S."/>
            <person name="Xing K."/>
        </authorList>
    </citation>
    <scope>NUCLEOTIDE SEQUENCE [LARGE SCALE GENOMIC DNA]</scope>
    <source>
        <strain evidence="4 5">KLBMP1111</strain>
    </source>
</reference>
<feature type="transmembrane region" description="Helical" evidence="2">
    <location>
        <begin position="78"/>
        <end position="110"/>
    </location>
</feature>
<dbReference type="PANTHER" id="PTHR23028">
    <property type="entry name" value="ACETYLTRANSFERASE"/>
    <property type="match status" value="1"/>
</dbReference>
<keyword evidence="2" id="KW-1133">Transmembrane helix</keyword>
<evidence type="ECO:0000313" key="5">
    <source>
        <dbReference type="Proteomes" id="UP000063699"/>
    </source>
</evidence>
<feature type="region of interest" description="Disordered" evidence="1">
    <location>
        <begin position="345"/>
        <end position="364"/>
    </location>
</feature>
<feature type="transmembrane region" description="Helical" evidence="2">
    <location>
        <begin position="122"/>
        <end position="139"/>
    </location>
</feature>
<evidence type="ECO:0000259" key="3">
    <source>
        <dbReference type="Pfam" id="PF01757"/>
    </source>
</evidence>
<accession>A0A0N9I026</accession>
<dbReference type="InterPro" id="IPR002656">
    <property type="entry name" value="Acyl_transf_3_dom"/>
</dbReference>
<evidence type="ECO:0000256" key="1">
    <source>
        <dbReference type="SAM" id="MobiDB-lite"/>
    </source>
</evidence>
<sequence>MRFFAAILVFVCHAFGSRIFLDDGVNDVLSDKVSRLGWVGVSFFFILSGFVLTWTARPGDTVRRFWRRRMAKIFPNHLATWAIATVFMIVAGTATFLSIGPSALLIQAWFPVESITYSPNDPAWSLCAELLFYLSFPWLLGAANRIRAERLWLAAGVTFAVLALIPLLAKVMPDAPEISYYPGVSWYEYWFVYCLPIARVPEFVLGILMARIVMTGRWIPVRLTVAMLTLIPGFALMVVIPDVFGLVAPTAIPLALIVAAGATADIDGLRSPFRGRIAVWLGEISFAFYMVHMLVLQKGPLSAGTASHGAFEALGLVALSLVIAISISWLLFTFVETPAMRRWSRPRARKDKSAGKSEEVAVTN</sequence>
<dbReference type="Pfam" id="PF01757">
    <property type="entry name" value="Acyl_transf_3"/>
    <property type="match status" value="1"/>
</dbReference>
<keyword evidence="2" id="KW-0472">Membrane</keyword>
<gene>
    <name evidence="4" type="ORF">AOZ06_21640</name>
</gene>
<feature type="transmembrane region" description="Helical" evidence="2">
    <location>
        <begin position="38"/>
        <end position="57"/>
    </location>
</feature>
<feature type="transmembrane region" description="Helical" evidence="2">
    <location>
        <begin position="278"/>
        <end position="296"/>
    </location>
</feature>